<sequence length="34" mass="3941">MSVQLPINSNSCILLNICEFLHQKDFLHNIKHCS</sequence>
<reference evidence="1" key="2">
    <citation type="journal article" date="2015" name="Fish Shellfish Immunol.">
        <title>Early steps in the European eel (Anguilla anguilla)-Vibrio vulnificus interaction in the gills: Role of the RtxA13 toxin.</title>
        <authorList>
            <person name="Callol A."/>
            <person name="Pajuelo D."/>
            <person name="Ebbesson L."/>
            <person name="Teles M."/>
            <person name="MacKenzie S."/>
            <person name="Amaro C."/>
        </authorList>
    </citation>
    <scope>NUCLEOTIDE SEQUENCE</scope>
</reference>
<evidence type="ECO:0000313" key="1">
    <source>
        <dbReference type="EMBL" id="JAH52445.1"/>
    </source>
</evidence>
<name>A0A0E9THR3_ANGAN</name>
<accession>A0A0E9THR3</accession>
<dbReference type="EMBL" id="GBXM01056132">
    <property type="protein sequence ID" value="JAH52445.1"/>
    <property type="molecule type" value="Transcribed_RNA"/>
</dbReference>
<dbReference type="AlphaFoldDB" id="A0A0E9THR3"/>
<reference evidence="1" key="1">
    <citation type="submission" date="2014-11" db="EMBL/GenBank/DDBJ databases">
        <authorList>
            <person name="Amaro Gonzalez C."/>
        </authorList>
    </citation>
    <scope>NUCLEOTIDE SEQUENCE</scope>
</reference>
<organism evidence="1">
    <name type="scientific">Anguilla anguilla</name>
    <name type="common">European freshwater eel</name>
    <name type="synonym">Muraena anguilla</name>
    <dbReference type="NCBI Taxonomy" id="7936"/>
    <lineage>
        <taxon>Eukaryota</taxon>
        <taxon>Metazoa</taxon>
        <taxon>Chordata</taxon>
        <taxon>Craniata</taxon>
        <taxon>Vertebrata</taxon>
        <taxon>Euteleostomi</taxon>
        <taxon>Actinopterygii</taxon>
        <taxon>Neopterygii</taxon>
        <taxon>Teleostei</taxon>
        <taxon>Anguilliformes</taxon>
        <taxon>Anguillidae</taxon>
        <taxon>Anguilla</taxon>
    </lineage>
</organism>
<protein>
    <submittedName>
        <fullName evidence="1">Uncharacterized protein</fullName>
    </submittedName>
</protein>
<proteinExistence type="predicted"/>